<evidence type="ECO:0000313" key="3">
    <source>
        <dbReference type="EMBL" id="KAK3350595.1"/>
    </source>
</evidence>
<reference evidence="3" key="1">
    <citation type="journal article" date="2023" name="Mol. Phylogenet. Evol.">
        <title>Genome-scale phylogeny and comparative genomics of the fungal order Sordariales.</title>
        <authorList>
            <person name="Hensen N."/>
            <person name="Bonometti L."/>
            <person name="Westerberg I."/>
            <person name="Brannstrom I.O."/>
            <person name="Guillou S."/>
            <person name="Cros-Aarteil S."/>
            <person name="Calhoun S."/>
            <person name="Haridas S."/>
            <person name="Kuo A."/>
            <person name="Mondo S."/>
            <person name="Pangilinan J."/>
            <person name="Riley R."/>
            <person name="LaButti K."/>
            <person name="Andreopoulos B."/>
            <person name="Lipzen A."/>
            <person name="Chen C."/>
            <person name="Yan M."/>
            <person name="Daum C."/>
            <person name="Ng V."/>
            <person name="Clum A."/>
            <person name="Steindorff A."/>
            <person name="Ohm R.A."/>
            <person name="Martin F."/>
            <person name="Silar P."/>
            <person name="Natvig D.O."/>
            <person name="Lalanne C."/>
            <person name="Gautier V."/>
            <person name="Ament-Velasquez S.L."/>
            <person name="Kruys A."/>
            <person name="Hutchinson M.I."/>
            <person name="Powell A.J."/>
            <person name="Barry K."/>
            <person name="Miller A.N."/>
            <person name="Grigoriev I.V."/>
            <person name="Debuchy R."/>
            <person name="Gladieux P."/>
            <person name="Hiltunen Thoren M."/>
            <person name="Johannesson H."/>
        </authorList>
    </citation>
    <scope>NUCLEOTIDE SEQUENCE</scope>
    <source>
        <strain evidence="3">CBS 560.94</strain>
    </source>
</reference>
<feature type="compositionally biased region" description="Polar residues" evidence="1">
    <location>
        <begin position="129"/>
        <end position="146"/>
    </location>
</feature>
<evidence type="ECO:0000256" key="1">
    <source>
        <dbReference type="SAM" id="MobiDB-lite"/>
    </source>
</evidence>
<gene>
    <name evidence="3" type="ORF">B0H65DRAFT_439609</name>
</gene>
<keyword evidence="2" id="KW-0732">Signal</keyword>
<feature type="region of interest" description="Disordered" evidence="1">
    <location>
        <begin position="55"/>
        <end position="146"/>
    </location>
</feature>
<dbReference type="RefSeq" id="XP_062683890.1">
    <property type="nucleotide sequence ID" value="XM_062825429.1"/>
</dbReference>
<proteinExistence type="predicted"/>
<dbReference type="GeneID" id="87862583"/>
<keyword evidence="4" id="KW-1185">Reference proteome</keyword>
<reference evidence="3" key="2">
    <citation type="submission" date="2023-06" db="EMBL/GenBank/DDBJ databases">
        <authorList>
            <consortium name="Lawrence Berkeley National Laboratory"/>
            <person name="Haridas S."/>
            <person name="Hensen N."/>
            <person name="Bonometti L."/>
            <person name="Westerberg I."/>
            <person name="Brannstrom I.O."/>
            <person name="Guillou S."/>
            <person name="Cros-Aarteil S."/>
            <person name="Calhoun S."/>
            <person name="Kuo A."/>
            <person name="Mondo S."/>
            <person name="Pangilinan J."/>
            <person name="Riley R."/>
            <person name="Labutti K."/>
            <person name="Andreopoulos B."/>
            <person name="Lipzen A."/>
            <person name="Chen C."/>
            <person name="Yanf M."/>
            <person name="Daum C."/>
            <person name="Ng V."/>
            <person name="Clum A."/>
            <person name="Steindorff A."/>
            <person name="Ohm R."/>
            <person name="Martin F."/>
            <person name="Silar P."/>
            <person name="Natvig D."/>
            <person name="Lalanne C."/>
            <person name="Gautier V."/>
            <person name="Ament-Velasquez S.L."/>
            <person name="Kruys A."/>
            <person name="Hutchinson M.I."/>
            <person name="Powell A.J."/>
            <person name="Barry K."/>
            <person name="Miller A.N."/>
            <person name="Grigoriev I.V."/>
            <person name="Debuchy R."/>
            <person name="Gladieux P."/>
            <person name="Thoren M.H."/>
            <person name="Johannesson H."/>
        </authorList>
    </citation>
    <scope>NUCLEOTIDE SEQUENCE</scope>
    <source>
        <strain evidence="3">CBS 560.94</strain>
    </source>
</reference>
<evidence type="ECO:0000256" key="2">
    <source>
        <dbReference type="SAM" id="SignalP"/>
    </source>
</evidence>
<feature type="signal peptide" evidence="2">
    <location>
        <begin position="1"/>
        <end position="20"/>
    </location>
</feature>
<accession>A0AAE0JJ29</accession>
<dbReference type="Proteomes" id="UP001278500">
    <property type="component" value="Unassembled WGS sequence"/>
</dbReference>
<feature type="chain" id="PRO_5042084547" description="Questionable protein" evidence="2">
    <location>
        <begin position="21"/>
        <end position="146"/>
    </location>
</feature>
<name>A0AAE0JJ29_9PEZI</name>
<feature type="compositionally biased region" description="Polar residues" evidence="1">
    <location>
        <begin position="101"/>
        <end position="119"/>
    </location>
</feature>
<evidence type="ECO:0008006" key="5">
    <source>
        <dbReference type="Google" id="ProtNLM"/>
    </source>
</evidence>
<sequence>MGFELFACPTCLLLSWYVSPSSITRYLLSFITYTDNAPQLLGSCLELPGLPGTAKARTSTNAKPCSPPVGSGWPSGELPHHFRPPIVPDAHPRGGPELGCQASNCSGKCPFQSTKSTEWPPTDDRSPPLTEQQPPTATATGKINNL</sequence>
<organism evidence="3 4">
    <name type="scientific">Neurospora tetraspora</name>
    <dbReference type="NCBI Taxonomy" id="94610"/>
    <lineage>
        <taxon>Eukaryota</taxon>
        <taxon>Fungi</taxon>
        <taxon>Dikarya</taxon>
        <taxon>Ascomycota</taxon>
        <taxon>Pezizomycotina</taxon>
        <taxon>Sordariomycetes</taxon>
        <taxon>Sordariomycetidae</taxon>
        <taxon>Sordariales</taxon>
        <taxon>Sordariaceae</taxon>
        <taxon>Neurospora</taxon>
    </lineage>
</organism>
<evidence type="ECO:0000313" key="4">
    <source>
        <dbReference type="Proteomes" id="UP001278500"/>
    </source>
</evidence>
<dbReference type="EMBL" id="JAUEPP010000002">
    <property type="protein sequence ID" value="KAK3350595.1"/>
    <property type="molecule type" value="Genomic_DNA"/>
</dbReference>
<protein>
    <recommendedName>
        <fullName evidence="5">Questionable protein</fullName>
    </recommendedName>
</protein>
<dbReference type="AlphaFoldDB" id="A0AAE0JJ29"/>
<comment type="caution">
    <text evidence="3">The sequence shown here is derived from an EMBL/GenBank/DDBJ whole genome shotgun (WGS) entry which is preliminary data.</text>
</comment>